<evidence type="ECO:0000256" key="1">
    <source>
        <dbReference type="SAM" id="MobiDB-lite"/>
    </source>
</evidence>
<dbReference type="AlphaFoldDB" id="A0A0G4NWL2"/>
<keyword evidence="3" id="KW-1185">Reference proteome</keyword>
<evidence type="ECO:0000313" key="3">
    <source>
        <dbReference type="Proteomes" id="UP000053732"/>
    </source>
</evidence>
<accession>A0A0G4NWL2</accession>
<feature type="region of interest" description="Disordered" evidence="1">
    <location>
        <begin position="292"/>
        <end position="313"/>
    </location>
</feature>
<sequence length="313" mass="35922">MPAKTIVFTSASPATLEDGYLKEQVKLKRERSRQLHNLIGFFQRQEKQIFSVQVLARRGVTAIALPNVESLLSDESRFRPHPTFHPKIKVDAWDYRDPNSEEDGSFYLDILGILERKIQLRLFAKNRPMSFTFGSERGPWASLETPNPFFGVLNGLYGRGVEGEEYSYTETLKEWKGPESENAICIPPPHVKMSIAHNCDAPENALLGTEMRAILSAVYNRVYQPGYEKESVFPILYISEYRYRQVRVIEAGFDLPQQKLTLKFTPTYSFLKRKKAPWDLFFCVSESLPRTPEEPLEKLSTDSSKTEGKKTIV</sequence>
<organism evidence="2 3">
    <name type="scientific">Penicillium camemberti (strain FM 013)</name>
    <dbReference type="NCBI Taxonomy" id="1429867"/>
    <lineage>
        <taxon>Eukaryota</taxon>
        <taxon>Fungi</taxon>
        <taxon>Dikarya</taxon>
        <taxon>Ascomycota</taxon>
        <taxon>Pezizomycotina</taxon>
        <taxon>Eurotiomycetes</taxon>
        <taxon>Eurotiomycetidae</taxon>
        <taxon>Eurotiales</taxon>
        <taxon>Aspergillaceae</taxon>
        <taxon>Penicillium</taxon>
    </lineage>
</organism>
<evidence type="ECO:0000313" key="2">
    <source>
        <dbReference type="EMBL" id="CRL18435.1"/>
    </source>
</evidence>
<name>A0A0G4NWL2_PENC3</name>
<reference evidence="2 3" key="1">
    <citation type="journal article" date="2014" name="Nat. Commun.">
        <title>Multiple recent horizontal transfers of a large genomic region in cheese making fungi.</title>
        <authorList>
            <person name="Cheeseman K."/>
            <person name="Ropars J."/>
            <person name="Renault P."/>
            <person name="Dupont J."/>
            <person name="Gouzy J."/>
            <person name="Branca A."/>
            <person name="Abraham A.L."/>
            <person name="Ceppi M."/>
            <person name="Conseiller E."/>
            <person name="Debuchy R."/>
            <person name="Malagnac F."/>
            <person name="Goarin A."/>
            <person name="Silar P."/>
            <person name="Lacoste S."/>
            <person name="Sallet E."/>
            <person name="Bensimon A."/>
            <person name="Giraud T."/>
            <person name="Brygoo Y."/>
        </authorList>
    </citation>
    <scope>NUCLEOTIDE SEQUENCE [LARGE SCALE GENOMIC DNA]</scope>
    <source>
        <strain evidence="3">FM 013</strain>
    </source>
</reference>
<dbReference type="Proteomes" id="UP000053732">
    <property type="component" value="Unassembled WGS sequence"/>
</dbReference>
<proteinExistence type="predicted"/>
<protein>
    <submittedName>
        <fullName evidence="2">Str. FM013</fullName>
    </submittedName>
</protein>
<gene>
    <name evidence="2" type="ORF">PCAMFM013_S002g000305</name>
</gene>
<dbReference type="EMBL" id="HG793135">
    <property type="protein sequence ID" value="CRL18435.1"/>
    <property type="molecule type" value="Genomic_DNA"/>
</dbReference>